<proteinExistence type="predicted"/>
<dbReference type="OrthoDB" id="9813719at2"/>
<feature type="active site" evidence="1">
    <location>
        <position position="232"/>
    </location>
</feature>
<dbReference type="Pfam" id="PF13784">
    <property type="entry name" value="Fic_N"/>
    <property type="match status" value="1"/>
</dbReference>
<protein>
    <submittedName>
        <fullName evidence="4">Fic family protein</fullName>
    </submittedName>
</protein>
<dbReference type="PROSITE" id="PS51459">
    <property type="entry name" value="FIDO"/>
    <property type="match status" value="1"/>
</dbReference>
<dbReference type="InterPro" id="IPR040198">
    <property type="entry name" value="Fido_containing"/>
</dbReference>
<comment type="caution">
    <text evidence="4">The sequence shown here is derived from an EMBL/GenBank/DDBJ whole genome shotgun (WGS) entry which is preliminary data.</text>
</comment>
<dbReference type="InterPro" id="IPR003812">
    <property type="entry name" value="Fido"/>
</dbReference>
<organism evidence="4 5">
    <name type="scientific">Propioniciclava sinopodophylli</name>
    <dbReference type="NCBI Taxonomy" id="1837344"/>
    <lineage>
        <taxon>Bacteria</taxon>
        <taxon>Bacillati</taxon>
        <taxon>Actinomycetota</taxon>
        <taxon>Actinomycetes</taxon>
        <taxon>Propionibacteriales</taxon>
        <taxon>Propionibacteriaceae</taxon>
        <taxon>Propioniciclava</taxon>
    </lineage>
</organism>
<dbReference type="Proteomes" id="UP000292373">
    <property type="component" value="Unassembled WGS sequence"/>
</dbReference>
<feature type="domain" description="Fido" evidence="3">
    <location>
        <begin position="136"/>
        <end position="296"/>
    </location>
</feature>
<dbReference type="EMBL" id="SDMQ01000001">
    <property type="protein sequence ID" value="TBT88690.1"/>
    <property type="molecule type" value="Genomic_DNA"/>
</dbReference>
<dbReference type="SUPFAM" id="SSF140931">
    <property type="entry name" value="Fic-like"/>
    <property type="match status" value="1"/>
</dbReference>
<evidence type="ECO:0000256" key="2">
    <source>
        <dbReference type="PIRSR" id="PIRSR640198-2"/>
    </source>
</evidence>
<dbReference type="InterPro" id="IPR036597">
    <property type="entry name" value="Fido-like_dom_sf"/>
</dbReference>
<evidence type="ECO:0000313" key="4">
    <source>
        <dbReference type="EMBL" id="TBT88690.1"/>
    </source>
</evidence>
<dbReference type="AlphaFoldDB" id="A0A4Q9KH67"/>
<reference evidence="4 5" key="1">
    <citation type="submission" date="2019-01" db="EMBL/GenBank/DDBJ databases">
        <title>Lactibacter flavus gen. nov., sp. nov., a novel bacterium of the family Propionibacteriaceae isolated from raw milk and dairy products.</title>
        <authorList>
            <person name="Huptas C."/>
            <person name="Wenning M."/>
            <person name="Breitenwieser F."/>
            <person name="Doll E."/>
            <person name="Von Neubeck M."/>
            <person name="Busse H.-J."/>
            <person name="Scherer S."/>
        </authorList>
    </citation>
    <scope>NUCLEOTIDE SEQUENCE [LARGE SCALE GENOMIC DNA]</scope>
    <source>
        <strain evidence="4 5">KCTC 33808</strain>
    </source>
</reference>
<dbReference type="Gene3D" id="1.10.3290.10">
    <property type="entry name" value="Fido-like domain"/>
    <property type="match status" value="1"/>
</dbReference>
<gene>
    <name evidence="4" type="ORF">ET989_01765</name>
</gene>
<sequence length="406" mass="44290">MRLDLFANSAVRQLVPIAGVDPARGKWTHAAFVPDPLPGESPELSGATYRAVADARASLAALDSTARSLPNPRLFRQATLRVEAQSTAALEGTYEPLMKVLAADDDAEKDPSLREVLNYLVVAEAAFGWSQERRALTVSMLGQLQERLMEGTRHRSSQTGRVRDVQVVIGRRQDADLTEPPIKAAQFVPAPPGPDLAARLSDLLIWMSGDHRGRFDPVVAAALAHYQFEALHPFHDGNGRLGRLLIVVQLHHSGVLSEPTLSVSPWFEGHRADYFGCLMGVSTHGDWDSWVGFFARGLQASADQTRHRMEQLARVQADLTQQVAASTLRAGSARQLVDFAVGQPTFTVREAAAALNLSYGRTNKLVDSLVELGVLGHWGPTEYNRRFAAPTVIDVLLGSDPTRQST</sequence>
<dbReference type="RefSeq" id="WP_131166818.1">
    <property type="nucleotide sequence ID" value="NZ_SDMQ01000001.1"/>
</dbReference>
<dbReference type="PANTHER" id="PTHR13504">
    <property type="entry name" value="FIDO DOMAIN-CONTAINING PROTEIN DDB_G0283145"/>
    <property type="match status" value="1"/>
</dbReference>
<evidence type="ECO:0000256" key="1">
    <source>
        <dbReference type="PIRSR" id="PIRSR640198-1"/>
    </source>
</evidence>
<keyword evidence="2" id="KW-0547">Nucleotide-binding</keyword>
<dbReference type="Pfam" id="PF02661">
    <property type="entry name" value="Fic"/>
    <property type="match status" value="1"/>
</dbReference>
<evidence type="ECO:0000259" key="3">
    <source>
        <dbReference type="PROSITE" id="PS51459"/>
    </source>
</evidence>
<evidence type="ECO:0000313" key="5">
    <source>
        <dbReference type="Proteomes" id="UP000292373"/>
    </source>
</evidence>
<dbReference type="PANTHER" id="PTHR13504:SF38">
    <property type="entry name" value="FIDO DOMAIN-CONTAINING PROTEIN"/>
    <property type="match status" value="1"/>
</dbReference>
<name>A0A4Q9KH67_9ACTN</name>
<feature type="binding site" evidence="2">
    <location>
        <begin position="236"/>
        <end position="243"/>
    </location>
    <ligand>
        <name>ATP</name>
        <dbReference type="ChEBI" id="CHEBI:30616"/>
    </ligand>
</feature>
<keyword evidence="2" id="KW-0067">ATP-binding</keyword>
<dbReference type="GO" id="GO:0005524">
    <property type="term" value="F:ATP binding"/>
    <property type="evidence" value="ECO:0007669"/>
    <property type="project" value="UniProtKB-KW"/>
</dbReference>
<accession>A0A4Q9KH67</accession>
<dbReference type="InterPro" id="IPR025758">
    <property type="entry name" value="Fic/DOC_N"/>
</dbReference>
<keyword evidence="5" id="KW-1185">Reference proteome</keyword>